<keyword evidence="3" id="KW-0482">Metalloprotease</keyword>
<proteinExistence type="predicted"/>
<gene>
    <name evidence="3" type="ORF">CSC78_13725</name>
</gene>
<keyword evidence="1" id="KW-0812">Transmembrane</keyword>
<feature type="transmembrane region" description="Helical" evidence="1">
    <location>
        <begin position="27"/>
        <end position="46"/>
    </location>
</feature>
<dbReference type="GO" id="GO:0008237">
    <property type="term" value="F:metallopeptidase activity"/>
    <property type="evidence" value="ECO:0007669"/>
    <property type="project" value="UniProtKB-KW"/>
</dbReference>
<keyword evidence="3" id="KW-0645">Protease</keyword>
<feature type="domain" description="CAAX prenyl protease 2/Lysostaphin resistance protein A-like" evidence="2">
    <location>
        <begin position="134"/>
        <end position="233"/>
    </location>
</feature>
<feature type="transmembrane region" description="Helical" evidence="1">
    <location>
        <begin position="144"/>
        <end position="161"/>
    </location>
</feature>
<dbReference type="InterPro" id="IPR003675">
    <property type="entry name" value="Rce1/LyrA-like_dom"/>
</dbReference>
<keyword evidence="4" id="KW-1185">Reference proteome</keyword>
<keyword evidence="1" id="KW-1133">Transmembrane helix</keyword>
<feature type="transmembrane region" description="Helical" evidence="1">
    <location>
        <begin position="173"/>
        <end position="190"/>
    </location>
</feature>
<evidence type="ECO:0000259" key="2">
    <source>
        <dbReference type="Pfam" id="PF02517"/>
    </source>
</evidence>
<accession>A0ABQ6ZEU0</accession>
<feature type="transmembrane region" description="Helical" evidence="1">
    <location>
        <begin position="52"/>
        <end position="77"/>
    </location>
</feature>
<evidence type="ECO:0000313" key="3">
    <source>
        <dbReference type="EMBL" id="KAF1724005.1"/>
    </source>
</evidence>
<dbReference type="Pfam" id="PF02517">
    <property type="entry name" value="Rce1-like"/>
    <property type="match status" value="1"/>
</dbReference>
<reference evidence="3 4" key="1">
    <citation type="submission" date="2017-10" db="EMBL/GenBank/DDBJ databases">
        <title>Whole genome sequencing of members of genus Pseudoxanthomonas.</title>
        <authorList>
            <person name="Kumar S."/>
            <person name="Bansal K."/>
            <person name="Kaur A."/>
            <person name="Patil P."/>
            <person name="Sharma S."/>
            <person name="Patil P.B."/>
        </authorList>
    </citation>
    <scope>NUCLEOTIDE SEQUENCE [LARGE SCALE GENOMIC DNA]</scope>
    <source>
        <strain evidence="3 4">DSM 17109</strain>
    </source>
</reference>
<evidence type="ECO:0000313" key="4">
    <source>
        <dbReference type="Proteomes" id="UP000781710"/>
    </source>
</evidence>
<evidence type="ECO:0000256" key="1">
    <source>
        <dbReference type="SAM" id="Phobius"/>
    </source>
</evidence>
<dbReference type="RefSeq" id="WP_162338434.1">
    <property type="nucleotide sequence ID" value="NZ_JBHSRQ010000011.1"/>
</dbReference>
<keyword evidence="3" id="KW-0378">Hydrolase</keyword>
<comment type="caution">
    <text evidence="3">The sequence shown here is derived from an EMBL/GenBank/DDBJ whole genome shotgun (WGS) entry which is preliminary data.</text>
</comment>
<organism evidence="3 4">
    <name type="scientific">Pseudoxanthomonas japonensis</name>
    <dbReference type="NCBI Taxonomy" id="69284"/>
    <lineage>
        <taxon>Bacteria</taxon>
        <taxon>Pseudomonadati</taxon>
        <taxon>Pseudomonadota</taxon>
        <taxon>Gammaproteobacteria</taxon>
        <taxon>Lysobacterales</taxon>
        <taxon>Lysobacteraceae</taxon>
        <taxon>Pseudoxanthomonas</taxon>
    </lineage>
</organism>
<dbReference type="Proteomes" id="UP000781710">
    <property type="component" value="Unassembled WGS sequence"/>
</dbReference>
<keyword evidence="1" id="KW-0472">Membrane</keyword>
<dbReference type="EMBL" id="PDWW01000021">
    <property type="protein sequence ID" value="KAF1724005.1"/>
    <property type="molecule type" value="Genomic_DNA"/>
</dbReference>
<feature type="transmembrane region" description="Helical" evidence="1">
    <location>
        <begin position="89"/>
        <end position="110"/>
    </location>
</feature>
<name>A0ABQ6ZEU0_9GAMM</name>
<protein>
    <submittedName>
        <fullName evidence="3">CPBP family intramembrane metalloprotease</fullName>
    </submittedName>
</protein>
<feature type="transmembrane region" description="Helical" evidence="1">
    <location>
        <begin position="196"/>
        <end position="217"/>
    </location>
</feature>
<sequence>MPPTGSQDRPDFPFYDNRPIGLSGPQWLLVLAGVALAFWLLVAPWTRPAPAWGMWIPALLFCTVPLAAMAVVAGRHWTALFHRLRGRDLLLMVGIAALNLVITLLIGLLMNGLDHGSANPAFKSIAEADTATRVMAFAAMVPQLLGEELLTILPLLALLWWLHTRMKLRKRTAVVLAWLLSAIPFALAHLPTYQWDLVQCLAIIGSARLVLSLAYLFSRNLWVSTGAHVLNDWTLFGISLMLGSLPH</sequence>